<keyword evidence="3" id="KW-1185">Reference proteome</keyword>
<sequence>MTKYNFLQQLEAELKLIPAAERADILHDYEEHFIFGLEAGKSEEEIAMALGSPAQIAKELLAGYHLKRASANSTAGSIIRATWAVVGLSFFNLVIVLGPAIGVAGVILACWAVALTLLASPLLVLIDAVFHPAAFVLFDLFFSLFMCGLGILIGMGMLHVTKLAKKAAIGYLKYNVALVKGGLKRDS</sequence>
<dbReference type="RefSeq" id="WP_317979421.1">
    <property type="nucleotide sequence ID" value="NZ_BTCL01000004.1"/>
</dbReference>
<dbReference type="EMBL" id="BTCL01000004">
    <property type="protein sequence ID" value="GMK44420.1"/>
    <property type="molecule type" value="Genomic_DNA"/>
</dbReference>
<organism evidence="2 3">
    <name type="scientific">Paenibacillus glycanilyticus</name>
    <dbReference type="NCBI Taxonomy" id="126569"/>
    <lineage>
        <taxon>Bacteria</taxon>
        <taxon>Bacillati</taxon>
        <taxon>Bacillota</taxon>
        <taxon>Bacilli</taxon>
        <taxon>Bacillales</taxon>
        <taxon>Paenibacillaceae</taxon>
        <taxon>Paenibacillus</taxon>
    </lineage>
</organism>
<comment type="caution">
    <text evidence="2">The sequence shown here is derived from an EMBL/GenBank/DDBJ whole genome shotgun (WGS) entry which is preliminary data.</text>
</comment>
<evidence type="ECO:0000313" key="2">
    <source>
        <dbReference type="EMBL" id="GMK44420.1"/>
    </source>
</evidence>
<proteinExistence type="predicted"/>
<protein>
    <recommendedName>
        <fullName evidence="4">DUF1700 domain-containing protein</fullName>
    </recommendedName>
</protein>
<dbReference type="Pfam" id="PF22564">
    <property type="entry name" value="HAAS"/>
    <property type="match status" value="1"/>
</dbReference>
<evidence type="ECO:0008006" key="4">
    <source>
        <dbReference type="Google" id="ProtNLM"/>
    </source>
</evidence>
<gene>
    <name evidence="2" type="ORF">PghCCS26_15480</name>
</gene>
<keyword evidence="1" id="KW-1133">Transmembrane helix</keyword>
<dbReference type="Proteomes" id="UP001285921">
    <property type="component" value="Unassembled WGS sequence"/>
</dbReference>
<keyword evidence="1" id="KW-0472">Membrane</keyword>
<reference evidence="2 3" key="1">
    <citation type="submission" date="2023-05" db="EMBL/GenBank/DDBJ databases">
        <title>Draft genome of Paenibacillus sp. CCS26.</title>
        <authorList>
            <person name="Akita H."/>
            <person name="Shinto Y."/>
            <person name="Kimura Z."/>
        </authorList>
    </citation>
    <scope>NUCLEOTIDE SEQUENCE [LARGE SCALE GENOMIC DNA]</scope>
    <source>
        <strain evidence="2 3">CCS26</strain>
    </source>
</reference>
<evidence type="ECO:0000256" key="1">
    <source>
        <dbReference type="SAM" id="Phobius"/>
    </source>
</evidence>
<feature type="transmembrane region" description="Helical" evidence="1">
    <location>
        <begin position="134"/>
        <end position="158"/>
    </location>
</feature>
<evidence type="ECO:0000313" key="3">
    <source>
        <dbReference type="Proteomes" id="UP001285921"/>
    </source>
</evidence>
<accession>A0ABQ6NH60</accession>
<name>A0ABQ6NH60_9BACL</name>
<keyword evidence="1" id="KW-0812">Transmembrane</keyword>